<dbReference type="OrthoDB" id="1856718at2759"/>
<evidence type="ECO:0000313" key="10">
    <source>
        <dbReference type="WBParaSite" id="SRAE_1000087500.1"/>
    </source>
</evidence>
<dbReference type="WormBase" id="SRAE_1000087500">
    <property type="protein sequence ID" value="SRP11599"/>
    <property type="gene ID" value="WBGene00257475"/>
</dbReference>
<evidence type="ECO:0000256" key="4">
    <source>
        <dbReference type="ARBA" id="ARBA00022692"/>
    </source>
</evidence>
<keyword evidence="9" id="KW-1185">Reference proteome</keyword>
<dbReference type="PRINTS" id="PR01130">
    <property type="entry name" value="DERENTRNSPRT"/>
</dbReference>
<dbReference type="Pfam" id="PF01733">
    <property type="entry name" value="Nucleoside_tran"/>
    <property type="match status" value="1"/>
</dbReference>
<keyword evidence="6 7" id="KW-0472">Membrane</keyword>
<feature type="transmembrane region" description="Helical" evidence="7">
    <location>
        <begin position="195"/>
        <end position="215"/>
    </location>
</feature>
<protein>
    <submittedName>
        <fullName evidence="8 10">Equilibrative nucleoside transporter 3</fullName>
    </submittedName>
</protein>
<feature type="transmembrane region" description="Helical" evidence="7">
    <location>
        <begin position="362"/>
        <end position="380"/>
    </location>
</feature>
<evidence type="ECO:0000256" key="7">
    <source>
        <dbReference type="SAM" id="Phobius"/>
    </source>
</evidence>
<evidence type="ECO:0000313" key="9">
    <source>
        <dbReference type="Proteomes" id="UP000035682"/>
    </source>
</evidence>
<feature type="transmembrane region" description="Helical" evidence="7">
    <location>
        <begin position="129"/>
        <end position="149"/>
    </location>
</feature>
<dbReference type="Proteomes" id="UP000035682">
    <property type="component" value="Unplaced"/>
</dbReference>
<feature type="transmembrane region" description="Helical" evidence="7">
    <location>
        <begin position="288"/>
        <end position="306"/>
    </location>
</feature>
<feature type="transmembrane region" description="Helical" evidence="7">
    <location>
        <begin position="155"/>
        <end position="174"/>
    </location>
</feature>
<gene>
    <name evidence="8 10 11" type="ORF">SRAE_1000087500</name>
</gene>
<dbReference type="CTD" id="36374970"/>
<dbReference type="RefSeq" id="XP_024501807.1">
    <property type="nucleotide sequence ID" value="XM_024647761.1"/>
</dbReference>
<reference evidence="10" key="2">
    <citation type="submission" date="2020-12" db="UniProtKB">
        <authorList>
            <consortium name="WormBaseParasite"/>
        </authorList>
    </citation>
    <scope>IDENTIFICATION</scope>
</reference>
<comment type="subcellular location">
    <subcellularLocation>
        <location evidence="1">Membrane</location>
        <topology evidence="1">Multi-pass membrane protein</topology>
    </subcellularLocation>
</comment>
<comment type="similarity">
    <text evidence="2">Belongs to the SLC29A/ENT transporter (TC 2.A.57) family.</text>
</comment>
<evidence type="ECO:0000256" key="5">
    <source>
        <dbReference type="ARBA" id="ARBA00022989"/>
    </source>
</evidence>
<dbReference type="PANTHER" id="PTHR10332:SF80">
    <property type="entry name" value="EQUILIBRATIVE NUCLEOSIDE TRANSPORTER 2, ISOFORM A"/>
    <property type="match status" value="1"/>
</dbReference>
<dbReference type="GeneID" id="36374970"/>
<proteinExistence type="inferred from homology"/>
<evidence type="ECO:0000313" key="8">
    <source>
        <dbReference type="EMBL" id="CEF62605.1"/>
    </source>
</evidence>
<keyword evidence="4 7" id="KW-0812">Transmembrane</keyword>
<accession>A0A090KYL2</accession>
<dbReference type="OMA" id="NEWWFTI"/>
<organism evidence="8">
    <name type="scientific">Strongyloides ratti</name>
    <name type="common">Parasitic roundworm</name>
    <dbReference type="NCBI Taxonomy" id="34506"/>
    <lineage>
        <taxon>Eukaryota</taxon>
        <taxon>Metazoa</taxon>
        <taxon>Ecdysozoa</taxon>
        <taxon>Nematoda</taxon>
        <taxon>Chromadorea</taxon>
        <taxon>Rhabditida</taxon>
        <taxon>Tylenchina</taxon>
        <taxon>Panagrolaimomorpha</taxon>
        <taxon>Strongyloidoidea</taxon>
        <taxon>Strongyloididae</taxon>
        <taxon>Strongyloides</taxon>
    </lineage>
</organism>
<dbReference type="AlphaFoldDB" id="A0A090KYL2"/>
<feature type="transmembrane region" description="Helical" evidence="7">
    <location>
        <begin position="221"/>
        <end position="243"/>
    </location>
</feature>
<reference evidence="8 9" key="1">
    <citation type="submission" date="2014-09" db="EMBL/GenBank/DDBJ databases">
        <authorList>
            <person name="Martin A.A."/>
        </authorList>
    </citation>
    <scope>NUCLEOTIDE SEQUENCE</scope>
    <source>
        <strain evidence="9">ED321</strain>
        <strain evidence="8">ED321 Heterogonic</strain>
    </source>
</reference>
<evidence type="ECO:0000313" key="11">
    <source>
        <dbReference type="WormBase" id="SRAE_1000087500"/>
    </source>
</evidence>
<feature type="transmembrane region" description="Helical" evidence="7">
    <location>
        <begin position="326"/>
        <end position="350"/>
    </location>
</feature>
<evidence type="ECO:0000256" key="1">
    <source>
        <dbReference type="ARBA" id="ARBA00004141"/>
    </source>
</evidence>
<sequence>MTEFEESDKFKKIDLNTSNLDHESIKFVSEDKLNHETTSSPTDKGSIVYIHFFLQGIGTLIPWNLFITIAPMYFINYKLKDNTQLDTPTFYAINFFSFLGFFANFPQLFLQGLNIVTPMKGELSKRIKIVIPCIGSVVALTIFLIYVDISNWIDIFFWITMISVAFMCATNGVYQNSMFGLAANFPQKYTNAMILGANICGTFVSLINIMTIIALDNVQLTAFVYFMIALATLAICFVSMFFVEKNKYYKYNMSVCTIEKEKLMEDNSKQESIHQQLLHVWKCSSQQYMNIFVLFFITLACFPHMFCDISIFRSNGVYEFIVPEQLYVPVFTFLLFNFSTVIGTIAADYIKILKPRHYWIPIYLRISVFIVLFFCNYHSANRKLPVIFYNEWIPITMNVFLAITNAYFTSVIMMHIPKSVDSKHAQMAGMVGSFFIIFGITMGVLFTFVITFAIENLG</sequence>
<name>A0A090KYL2_STRRB</name>
<dbReference type="InterPro" id="IPR002259">
    <property type="entry name" value="Eqnu_transpt"/>
</dbReference>
<dbReference type="EMBL" id="LN609528">
    <property type="protein sequence ID" value="CEF62605.1"/>
    <property type="molecule type" value="Genomic_DNA"/>
</dbReference>
<feature type="transmembrane region" description="Helical" evidence="7">
    <location>
        <begin position="428"/>
        <end position="454"/>
    </location>
</feature>
<feature type="transmembrane region" description="Helical" evidence="7">
    <location>
        <begin position="52"/>
        <end position="75"/>
    </location>
</feature>
<dbReference type="GO" id="GO:0005886">
    <property type="term" value="C:plasma membrane"/>
    <property type="evidence" value="ECO:0007669"/>
    <property type="project" value="TreeGrafter"/>
</dbReference>
<keyword evidence="5 7" id="KW-1133">Transmembrane helix</keyword>
<dbReference type="PANTHER" id="PTHR10332">
    <property type="entry name" value="EQUILIBRATIVE NUCLEOSIDE TRANSPORTER"/>
    <property type="match status" value="1"/>
</dbReference>
<keyword evidence="3" id="KW-0813">Transport</keyword>
<dbReference type="GO" id="GO:0005337">
    <property type="term" value="F:nucleoside transmembrane transporter activity"/>
    <property type="evidence" value="ECO:0007669"/>
    <property type="project" value="InterPro"/>
</dbReference>
<evidence type="ECO:0000256" key="3">
    <source>
        <dbReference type="ARBA" id="ARBA00022448"/>
    </source>
</evidence>
<evidence type="ECO:0000256" key="2">
    <source>
        <dbReference type="ARBA" id="ARBA00007965"/>
    </source>
</evidence>
<evidence type="ECO:0000256" key="6">
    <source>
        <dbReference type="ARBA" id="ARBA00023136"/>
    </source>
</evidence>
<feature type="transmembrane region" description="Helical" evidence="7">
    <location>
        <begin position="95"/>
        <end position="117"/>
    </location>
</feature>
<feature type="transmembrane region" description="Helical" evidence="7">
    <location>
        <begin position="392"/>
        <end position="416"/>
    </location>
</feature>
<dbReference type="WBParaSite" id="SRAE_1000087500.1">
    <property type="protein sequence ID" value="SRAE_1000087500.1"/>
    <property type="gene ID" value="WBGene00257475"/>
</dbReference>